<dbReference type="InterPro" id="IPR001077">
    <property type="entry name" value="COMT_C"/>
</dbReference>
<evidence type="ECO:0000256" key="2">
    <source>
        <dbReference type="ARBA" id="ARBA00022679"/>
    </source>
</evidence>
<feature type="domain" description="O-methyltransferase C-terminal" evidence="4">
    <location>
        <begin position="273"/>
        <end position="381"/>
    </location>
</feature>
<keyword evidence="1 6" id="KW-0489">Methyltransferase</keyword>
<keyword evidence="7" id="KW-1185">Reference proteome</keyword>
<reference evidence="6 7" key="1">
    <citation type="submission" date="2015-04" db="EMBL/GenBank/DDBJ databases">
        <title>Complete genome sequence of Schizopora paradoxa KUC8140, a cosmopolitan wood degrader in East Asia.</title>
        <authorList>
            <consortium name="DOE Joint Genome Institute"/>
            <person name="Min B."/>
            <person name="Park H."/>
            <person name="Jang Y."/>
            <person name="Kim J.-J."/>
            <person name="Kim K.H."/>
            <person name="Pangilinan J."/>
            <person name="Lipzen A."/>
            <person name="Riley R."/>
            <person name="Grigoriev I.V."/>
            <person name="Spatafora J.W."/>
            <person name="Choi I.-G."/>
        </authorList>
    </citation>
    <scope>NUCLEOTIDE SEQUENCE [LARGE SCALE GENOMIC DNA]</scope>
    <source>
        <strain evidence="6 7">KUC8140</strain>
    </source>
</reference>
<dbReference type="Pfam" id="PF08100">
    <property type="entry name" value="Dimerisation"/>
    <property type="match status" value="1"/>
</dbReference>
<dbReference type="SUPFAM" id="SSF53335">
    <property type="entry name" value="S-adenosyl-L-methionine-dependent methyltransferases"/>
    <property type="match status" value="1"/>
</dbReference>
<evidence type="ECO:0000259" key="5">
    <source>
        <dbReference type="Pfam" id="PF08100"/>
    </source>
</evidence>
<proteinExistence type="predicted"/>
<dbReference type="OrthoDB" id="2410195at2759"/>
<feature type="domain" description="O-methyltransferase dimerisation" evidence="5">
    <location>
        <begin position="83"/>
        <end position="156"/>
    </location>
</feature>
<dbReference type="InterPro" id="IPR036388">
    <property type="entry name" value="WH-like_DNA-bd_sf"/>
</dbReference>
<dbReference type="InParanoid" id="A0A0H2RNL1"/>
<keyword evidence="3" id="KW-0949">S-adenosyl-L-methionine</keyword>
<accession>A0A0H2RNL1</accession>
<sequence length="469" mass="51306">MKSKSTIRALAELILQNVDALEEALEKRGASVPSLDDPFTPGSDIANGQPELMATTELTVRAASQLIQTIRMPQYSVIHEALSHTNSSTLRVVTELNISEILKEAGPDGLHISEIAKKCNADPVRLCPIIRYLCGRWIFREVTPDVFTNNRLSSVLDKGKSVAELQKSPESKFDTPQSAISALVGHLTDESMKGGSYLYEVLSEPDSAFKAVPELCATTKSLGSDLSLWDFYELPEQKYRHYRFGVAMEGVKNMEPAPLPLGAFDWGSLPEDSLVVDVGGGVGTVSTQLASVFPKLRLVVQDRPAVIEDGKKRWKGLNSVGQVSFEAHDFFKPNPIKKPAVFLLKHITHDWADSYVKTILQQLREAAGPDTKLVVMDRIIPFACPIPEEHTVAKIPGLLNPQLPWPLTVAGPDQLSTKTSVLMTILFNSTERTLQDAVDLYASAGWKIVKVNQFEAAGSLPSGIVAVPI</sequence>
<dbReference type="Proteomes" id="UP000053477">
    <property type="component" value="Unassembled WGS sequence"/>
</dbReference>
<name>A0A0H2RNL1_9AGAM</name>
<evidence type="ECO:0000313" key="7">
    <source>
        <dbReference type="Proteomes" id="UP000053477"/>
    </source>
</evidence>
<dbReference type="GO" id="GO:0032259">
    <property type="term" value="P:methylation"/>
    <property type="evidence" value="ECO:0007669"/>
    <property type="project" value="UniProtKB-KW"/>
</dbReference>
<evidence type="ECO:0000313" key="6">
    <source>
        <dbReference type="EMBL" id="KLO13212.1"/>
    </source>
</evidence>
<dbReference type="SUPFAM" id="SSF46785">
    <property type="entry name" value="Winged helix' DNA-binding domain"/>
    <property type="match status" value="1"/>
</dbReference>
<dbReference type="InterPro" id="IPR036390">
    <property type="entry name" value="WH_DNA-bd_sf"/>
</dbReference>
<evidence type="ECO:0000256" key="1">
    <source>
        <dbReference type="ARBA" id="ARBA00022603"/>
    </source>
</evidence>
<dbReference type="InterPro" id="IPR016461">
    <property type="entry name" value="COMT-like"/>
</dbReference>
<keyword evidence="2 6" id="KW-0808">Transferase</keyword>
<dbReference type="PROSITE" id="PS51683">
    <property type="entry name" value="SAM_OMT_II"/>
    <property type="match status" value="1"/>
</dbReference>
<dbReference type="GO" id="GO:0008171">
    <property type="term" value="F:O-methyltransferase activity"/>
    <property type="evidence" value="ECO:0007669"/>
    <property type="project" value="InterPro"/>
</dbReference>
<dbReference type="PANTHER" id="PTHR43712">
    <property type="entry name" value="PUTATIVE (AFU_ORTHOLOGUE AFUA_4G14580)-RELATED"/>
    <property type="match status" value="1"/>
</dbReference>
<protein>
    <submittedName>
        <fullName evidence="6">S-adenosyl-L-methionine-dependent methyltransferase</fullName>
    </submittedName>
</protein>
<evidence type="ECO:0000259" key="4">
    <source>
        <dbReference type="Pfam" id="PF00891"/>
    </source>
</evidence>
<dbReference type="STRING" id="27342.A0A0H2RNL1"/>
<gene>
    <name evidence="6" type="ORF">SCHPADRAFT_828357</name>
</gene>
<dbReference type="GO" id="GO:0046983">
    <property type="term" value="F:protein dimerization activity"/>
    <property type="evidence" value="ECO:0007669"/>
    <property type="project" value="InterPro"/>
</dbReference>
<evidence type="ECO:0000256" key="3">
    <source>
        <dbReference type="ARBA" id="ARBA00022691"/>
    </source>
</evidence>
<dbReference type="InterPro" id="IPR012967">
    <property type="entry name" value="COMT_dimerisation"/>
</dbReference>
<dbReference type="Pfam" id="PF00891">
    <property type="entry name" value="Methyltransf_2"/>
    <property type="match status" value="1"/>
</dbReference>
<dbReference type="Gene3D" id="1.10.10.10">
    <property type="entry name" value="Winged helix-like DNA-binding domain superfamily/Winged helix DNA-binding domain"/>
    <property type="match status" value="1"/>
</dbReference>
<dbReference type="Gene3D" id="3.40.50.150">
    <property type="entry name" value="Vaccinia Virus protein VP39"/>
    <property type="match status" value="1"/>
</dbReference>
<dbReference type="InterPro" id="IPR029063">
    <property type="entry name" value="SAM-dependent_MTases_sf"/>
</dbReference>
<dbReference type="PANTHER" id="PTHR43712:SF2">
    <property type="entry name" value="O-METHYLTRANSFERASE CICE"/>
    <property type="match status" value="1"/>
</dbReference>
<dbReference type="EMBL" id="KQ085963">
    <property type="protein sequence ID" value="KLO13212.1"/>
    <property type="molecule type" value="Genomic_DNA"/>
</dbReference>
<organism evidence="6 7">
    <name type="scientific">Schizopora paradoxa</name>
    <dbReference type="NCBI Taxonomy" id="27342"/>
    <lineage>
        <taxon>Eukaryota</taxon>
        <taxon>Fungi</taxon>
        <taxon>Dikarya</taxon>
        <taxon>Basidiomycota</taxon>
        <taxon>Agaricomycotina</taxon>
        <taxon>Agaricomycetes</taxon>
        <taxon>Hymenochaetales</taxon>
        <taxon>Schizoporaceae</taxon>
        <taxon>Schizopora</taxon>
    </lineage>
</organism>
<dbReference type="AlphaFoldDB" id="A0A0H2RNL1"/>